<sequence length="119" mass="12975">MPYIEEYVRADGTRVRRHYRWAAGARREMTIVAAAALAVVGFGNTSTQAGHATSPRPGTGPDVTYPIRFDQADDHAPKVSVPRPTVSYPITFDTPKTKPPAPQPSVSYPIDFSTMGTTR</sequence>
<protein>
    <submittedName>
        <fullName evidence="2">Uncharacterized protein</fullName>
    </submittedName>
</protein>
<gene>
    <name evidence="2" type="ORF">GCM10010358_75470</name>
</gene>
<dbReference type="Proteomes" id="UP000619244">
    <property type="component" value="Unassembled WGS sequence"/>
</dbReference>
<dbReference type="AlphaFoldDB" id="A0A918P2D0"/>
<dbReference type="EMBL" id="BMVU01000082">
    <property type="protein sequence ID" value="GGY11983.1"/>
    <property type="molecule type" value="Genomic_DNA"/>
</dbReference>
<reference evidence="2" key="2">
    <citation type="submission" date="2020-09" db="EMBL/GenBank/DDBJ databases">
        <authorList>
            <person name="Sun Q."/>
            <person name="Ohkuma M."/>
        </authorList>
    </citation>
    <scope>NUCLEOTIDE SEQUENCE</scope>
    <source>
        <strain evidence="2">JCM 4790</strain>
    </source>
</reference>
<comment type="caution">
    <text evidence="2">The sequence shown here is derived from an EMBL/GenBank/DDBJ whole genome shotgun (WGS) entry which is preliminary data.</text>
</comment>
<reference evidence="2" key="1">
    <citation type="journal article" date="2014" name="Int. J. Syst. Evol. Microbiol.">
        <title>Complete genome sequence of Corynebacterium casei LMG S-19264T (=DSM 44701T), isolated from a smear-ripened cheese.</title>
        <authorList>
            <consortium name="US DOE Joint Genome Institute (JGI-PGF)"/>
            <person name="Walter F."/>
            <person name="Albersmeier A."/>
            <person name="Kalinowski J."/>
            <person name="Ruckert C."/>
        </authorList>
    </citation>
    <scope>NUCLEOTIDE SEQUENCE</scope>
    <source>
        <strain evidence="2">JCM 4790</strain>
    </source>
</reference>
<feature type="region of interest" description="Disordered" evidence="1">
    <location>
        <begin position="45"/>
        <end position="119"/>
    </location>
</feature>
<accession>A0A918P2D0</accession>
<organism evidence="2 3">
    <name type="scientific">Streptomyces minutiscleroticus</name>
    <dbReference type="NCBI Taxonomy" id="68238"/>
    <lineage>
        <taxon>Bacteria</taxon>
        <taxon>Bacillati</taxon>
        <taxon>Actinomycetota</taxon>
        <taxon>Actinomycetes</taxon>
        <taxon>Kitasatosporales</taxon>
        <taxon>Streptomycetaceae</taxon>
        <taxon>Streptomyces</taxon>
    </lineage>
</organism>
<evidence type="ECO:0000313" key="2">
    <source>
        <dbReference type="EMBL" id="GGY11983.1"/>
    </source>
</evidence>
<proteinExistence type="predicted"/>
<name>A0A918P2D0_9ACTN</name>
<keyword evidence="3" id="KW-1185">Reference proteome</keyword>
<evidence type="ECO:0000313" key="3">
    <source>
        <dbReference type="Proteomes" id="UP000619244"/>
    </source>
</evidence>
<evidence type="ECO:0000256" key="1">
    <source>
        <dbReference type="SAM" id="MobiDB-lite"/>
    </source>
</evidence>